<evidence type="ECO:0000313" key="1">
    <source>
        <dbReference type="EMBL" id="DAF60377.1"/>
    </source>
</evidence>
<proteinExistence type="predicted"/>
<dbReference type="EMBL" id="BK032787">
    <property type="protein sequence ID" value="DAF60377.1"/>
    <property type="molecule type" value="Genomic_DNA"/>
</dbReference>
<protein>
    <submittedName>
        <fullName evidence="1">Uncharacterized protein</fullName>
    </submittedName>
</protein>
<reference evidence="1" key="1">
    <citation type="journal article" date="2021" name="Proc. Natl. Acad. Sci. U.S.A.">
        <title>A Catalog of Tens of Thousands of Viruses from Human Metagenomes Reveals Hidden Associations with Chronic Diseases.</title>
        <authorList>
            <person name="Tisza M.J."/>
            <person name="Buck C.B."/>
        </authorList>
    </citation>
    <scope>NUCLEOTIDE SEQUENCE</scope>
    <source>
        <strain evidence="1">CtwuP1</strain>
    </source>
</reference>
<name>A0A8S5TAS6_9CAUD</name>
<organism evidence="1">
    <name type="scientific">Siphoviridae sp. ctwuP1</name>
    <dbReference type="NCBI Taxonomy" id="2827972"/>
    <lineage>
        <taxon>Viruses</taxon>
        <taxon>Duplodnaviria</taxon>
        <taxon>Heunggongvirae</taxon>
        <taxon>Uroviricota</taxon>
        <taxon>Caudoviricetes</taxon>
    </lineage>
</organism>
<accession>A0A8S5TAS6</accession>
<sequence>MTAKRKVKPKPCAGCAHYRSSTGSRGGEEICHYILDTGEPRGCPPERCNKRETQAPQKSGLKTSFDYEAYEIRRAMQCGAKERAIFACRKEHKS</sequence>